<comment type="caution">
    <text evidence="7">Lacks conserved residue(s) required for the propagation of feature annotation.</text>
</comment>
<dbReference type="PANTHER" id="PTHR13148:SF0">
    <property type="entry name" value="POST-GPI ATTACHMENT TO PROTEINS FACTOR 3"/>
    <property type="match status" value="1"/>
</dbReference>
<evidence type="ECO:0000256" key="3">
    <source>
        <dbReference type="ARBA" id="ARBA00022692"/>
    </source>
</evidence>
<dbReference type="Pfam" id="PF04080">
    <property type="entry name" value="Per1"/>
    <property type="match status" value="1"/>
</dbReference>
<keyword evidence="4" id="KW-0732">Signal</keyword>
<evidence type="ECO:0000313" key="8">
    <source>
        <dbReference type="EMBL" id="KAJ1643957.1"/>
    </source>
</evidence>
<dbReference type="Proteomes" id="UP001145021">
    <property type="component" value="Unassembled WGS sequence"/>
</dbReference>
<sequence>MATVYPSLSRKPLLLILVLFLSVFSLGALASSGDRQKSFRTCVRTCIQTSCTQESPPLPLYLRLLQWTCESNCDYHCQRQITVKAQMDGQRVHQYHGKWPFIRVFGIQEPASVVFSVLNGFMHLQSYKLVNRINRSHPMRRWLKVFVVLGTWSWFCSAVFHTRDFPITEKLDYFSAGLNVLYILFLGTVRMLRLQTWRETKKVALICALVYLLHIMYLLVDFDYGYNMVANATVGLLSNVVWIAVAVQAYLNRQPFWWKPAVLILLTDLAFSLELFDFPPFLDTFDAHALWHAATIPIVAHWYDYLVKDARWDTFLDQQRKN</sequence>
<accession>A0A9W8CJ58</accession>
<keyword evidence="2 7" id="KW-0337">GPI-anchor biosynthesis</keyword>
<comment type="subcellular location">
    <subcellularLocation>
        <location evidence="1">Endomembrane system</location>
        <topology evidence="1">Multi-pass membrane protein</topology>
    </subcellularLocation>
    <subcellularLocation>
        <location evidence="7">Endoplasmic reticulum membrane</location>
        <topology evidence="7">Multi-pass membrane protein</topology>
    </subcellularLocation>
</comment>
<evidence type="ECO:0000256" key="6">
    <source>
        <dbReference type="ARBA" id="ARBA00023136"/>
    </source>
</evidence>
<evidence type="ECO:0000256" key="1">
    <source>
        <dbReference type="ARBA" id="ARBA00004127"/>
    </source>
</evidence>
<dbReference type="GO" id="GO:0016788">
    <property type="term" value="F:hydrolase activity, acting on ester bonds"/>
    <property type="evidence" value="ECO:0007669"/>
    <property type="project" value="TreeGrafter"/>
</dbReference>
<comment type="function">
    <text evidence="7">Involved in the lipid remodeling steps of GPI-anchor maturation.</text>
</comment>
<dbReference type="InterPro" id="IPR007217">
    <property type="entry name" value="Per1-like"/>
</dbReference>
<evidence type="ECO:0000313" key="9">
    <source>
        <dbReference type="Proteomes" id="UP001145021"/>
    </source>
</evidence>
<feature type="transmembrane region" description="Helical" evidence="7">
    <location>
        <begin position="203"/>
        <end position="220"/>
    </location>
</feature>
<comment type="caution">
    <text evidence="8">The sequence shown here is derived from an EMBL/GenBank/DDBJ whole genome shotgun (WGS) entry which is preliminary data.</text>
</comment>
<dbReference type="GO" id="GO:0006506">
    <property type="term" value="P:GPI anchor biosynthetic process"/>
    <property type="evidence" value="ECO:0007669"/>
    <property type="project" value="UniProtKB-KW"/>
</dbReference>
<evidence type="ECO:0000256" key="2">
    <source>
        <dbReference type="ARBA" id="ARBA00022502"/>
    </source>
</evidence>
<feature type="transmembrane region" description="Helical" evidence="7">
    <location>
        <begin position="173"/>
        <end position="191"/>
    </location>
</feature>
<dbReference type="EMBL" id="JANBOH010000204">
    <property type="protein sequence ID" value="KAJ1643957.1"/>
    <property type="molecule type" value="Genomic_DNA"/>
</dbReference>
<keyword evidence="9" id="KW-1185">Reference proteome</keyword>
<reference evidence="8" key="1">
    <citation type="submission" date="2022-07" db="EMBL/GenBank/DDBJ databases">
        <title>Phylogenomic reconstructions and comparative analyses of Kickxellomycotina fungi.</title>
        <authorList>
            <person name="Reynolds N.K."/>
            <person name="Stajich J.E."/>
            <person name="Barry K."/>
            <person name="Grigoriev I.V."/>
            <person name="Crous P."/>
            <person name="Smith M.E."/>
        </authorList>
    </citation>
    <scope>NUCLEOTIDE SEQUENCE</scope>
    <source>
        <strain evidence="8">NBRC 105413</strain>
    </source>
</reference>
<keyword evidence="7" id="KW-0256">Endoplasmic reticulum</keyword>
<feature type="transmembrane region" description="Helical" evidence="7">
    <location>
        <begin position="12"/>
        <end position="30"/>
    </location>
</feature>
<comment type="similarity">
    <text evidence="7">Belongs to the PGAP3 family.</text>
</comment>
<organism evidence="8 9">
    <name type="scientific">Coemansia asiatica</name>
    <dbReference type="NCBI Taxonomy" id="1052880"/>
    <lineage>
        <taxon>Eukaryota</taxon>
        <taxon>Fungi</taxon>
        <taxon>Fungi incertae sedis</taxon>
        <taxon>Zoopagomycota</taxon>
        <taxon>Kickxellomycotina</taxon>
        <taxon>Kickxellomycetes</taxon>
        <taxon>Kickxellales</taxon>
        <taxon>Kickxellaceae</taxon>
        <taxon>Coemansia</taxon>
    </lineage>
</organism>
<feature type="transmembrane region" description="Helical" evidence="7">
    <location>
        <begin position="232"/>
        <end position="251"/>
    </location>
</feature>
<gene>
    <name evidence="8" type="ORF">LPJ64_004316</name>
</gene>
<evidence type="ECO:0000256" key="7">
    <source>
        <dbReference type="RuleBase" id="RU365066"/>
    </source>
</evidence>
<keyword evidence="3 7" id="KW-0812">Transmembrane</keyword>
<name>A0A9W8CJ58_9FUNG</name>
<feature type="transmembrane region" description="Helical" evidence="7">
    <location>
        <begin position="142"/>
        <end position="161"/>
    </location>
</feature>
<dbReference type="GO" id="GO:0005789">
    <property type="term" value="C:endoplasmic reticulum membrane"/>
    <property type="evidence" value="ECO:0007669"/>
    <property type="project" value="UniProtKB-SubCell"/>
</dbReference>
<keyword evidence="5 7" id="KW-1133">Transmembrane helix</keyword>
<keyword evidence="6 7" id="KW-0472">Membrane</keyword>
<evidence type="ECO:0000256" key="4">
    <source>
        <dbReference type="ARBA" id="ARBA00022729"/>
    </source>
</evidence>
<proteinExistence type="inferred from homology"/>
<evidence type="ECO:0000256" key="5">
    <source>
        <dbReference type="ARBA" id="ARBA00022989"/>
    </source>
</evidence>
<dbReference type="AlphaFoldDB" id="A0A9W8CJ58"/>
<dbReference type="PANTHER" id="PTHR13148">
    <property type="entry name" value="PER1-RELATED"/>
    <property type="match status" value="1"/>
</dbReference>
<protein>
    <recommendedName>
        <fullName evidence="7">Post-GPI attachment to proteins factor 3</fullName>
    </recommendedName>
</protein>